<reference evidence="1 2" key="1">
    <citation type="journal article" date="2013" name="Genome Announc.">
        <title>Draft Genome Sequence of Rhizobium mesoamericanum STM3625, a Nitrogen-Fixing Symbiont of Mimosa pudica Isolated in French Guiana (South America).</title>
        <authorList>
            <person name="Moulin L."/>
            <person name="Mornico D."/>
            <person name="Melkonian R."/>
            <person name="Klonowska A."/>
        </authorList>
    </citation>
    <scope>NUCLEOTIDE SEQUENCE [LARGE SCALE GENOMIC DNA]</scope>
    <source>
        <strain evidence="1 2">STM3625</strain>
    </source>
</reference>
<name>K0PLT7_9HYPH</name>
<dbReference type="AlphaFoldDB" id="K0PLT7"/>
<dbReference type="EMBL" id="CANI01000009">
    <property type="protein sequence ID" value="CCM74903.1"/>
    <property type="molecule type" value="Genomic_DNA"/>
</dbReference>
<accession>K0PLT7</accession>
<sequence length="86" mass="9826">MALKVPLSRLKKPISFIGFPLVLSDRQNLPALLRDGSYGGDFKPRRAARFVRERRQSQQICKEPMHIRGRCTAENALDLQECITDT</sequence>
<organism evidence="1 2">
    <name type="scientific">Rhizobium mesoamericanum STM3625</name>
    <dbReference type="NCBI Taxonomy" id="1211777"/>
    <lineage>
        <taxon>Bacteria</taxon>
        <taxon>Pseudomonadati</taxon>
        <taxon>Pseudomonadota</taxon>
        <taxon>Alphaproteobacteria</taxon>
        <taxon>Hyphomicrobiales</taxon>
        <taxon>Rhizobiaceae</taxon>
        <taxon>Rhizobium/Agrobacterium group</taxon>
        <taxon>Rhizobium</taxon>
    </lineage>
</organism>
<comment type="caution">
    <text evidence="1">The sequence shown here is derived from an EMBL/GenBank/DDBJ whole genome shotgun (WGS) entry which is preliminary data.</text>
</comment>
<dbReference type="HOGENOM" id="CLU_2495730_0_0_5"/>
<dbReference type="STRING" id="1211777.BN77_2051"/>
<dbReference type="Proteomes" id="UP000009319">
    <property type="component" value="Unassembled WGS sequence"/>
</dbReference>
<gene>
    <name evidence="1" type="ORF">BN77_2051</name>
</gene>
<protein>
    <submittedName>
        <fullName evidence="1">Uncharacterized protein</fullName>
    </submittedName>
</protein>
<evidence type="ECO:0000313" key="1">
    <source>
        <dbReference type="EMBL" id="CCM74903.1"/>
    </source>
</evidence>
<evidence type="ECO:0000313" key="2">
    <source>
        <dbReference type="Proteomes" id="UP000009319"/>
    </source>
</evidence>
<proteinExistence type="predicted"/>
<keyword evidence="2" id="KW-1185">Reference proteome</keyword>